<dbReference type="PANTHER" id="PTHR12993">
    <property type="entry name" value="N-ACETYLGLUCOSAMINYL-PHOSPHATIDYLINOSITOL DE-N-ACETYLASE-RELATED"/>
    <property type="match status" value="1"/>
</dbReference>
<dbReference type="RefSeq" id="WP_379047900.1">
    <property type="nucleotide sequence ID" value="NZ_JBHSKW010000069.1"/>
</dbReference>
<keyword evidence="2" id="KW-0378">Hydrolase</keyword>
<dbReference type="InterPro" id="IPR024078">
    <property type="entry name" value="LmbE-like_dom_sf"/>
</dbReference>
<reference evidence="3" key="1">
    <citation type="journal article" date="2019" name="Int. J. Syst. Evol. Microbiol.">
        <title>The Global Catalogue of Microorganisms (GCM) 10K type strain sequencing project: providing services to taxonomists for standard genome sequencing and annotation.</title>
        <authorList>
            <consortium name="The Broad Institute Genomics Platform"/>
            <consortium name="The Broad Institute Genome Sequencing Center for Infectious Disease"/>
            <person name="Wu L."/>
            <person name="Ma J."/>
        </authorList>
    </citation>
    <scope>NUCLEOTIDE SEQUENCE [LARGE SCALE GENOMIC DNA]</scope>
    <source>
        <strain evidence="3">KCTC 42456</strain>
    </source>
</reference>
<evidence type="ECO:0000313" key="2">
    <source>
        <dbReference type="EMBL" id="MFD2732929.1"/>
    </source>
</evidence>
<dbReference type="SUPFAM" id="SSF102588">
    <property type="entry name" value="LmbE-like"/>
    <property type="match status" value="1"/>
</dbReference>
<feature type="signal peptide" evidence="1">
    <location>
        <begin position="1"/>
        <end position="18"/>
    </location>
</feature>
<dbReference type="GO" id="GO:0016787">
    <property type="term" value="F:hydrolase activity"/>
    <property type="evidence" value="ECO:0007669"/>
    <property type="project" value="UniProtKB-KW"/>
</dbReference>
<name>A0ABW5TVN9_9SPHI</name>
<protein>
    <submittedName>
        <fullName evidence="2">PIG-L family deacetylase</fullName>
        <ecNumber evidence="2">3.5.1.-</ecNumber>
    </submittedName>
</protein>
<organism evidence="2 3">
    <name type="scientific">Pedobacter alpinus</name>
    <dbReference type="NCBI Taxonomy" id="1590643"/>
    <lineage>
        <taxon>Bacteria</taxon>
        <taxon>Pseudomonadati</taxon>
        <taxon>Bacteroidota</taxon>
        <taxon>Sphingobacteriia</taxon>
        <taxon>Sphingobacteriales</taxon>
        <taxon>Sphingobacteriaceae</taxon>
        <taxon>Pedobacter</taxon>
    </lineage>
</organism>
<comment type="caution">
    <text evidence="2">The sequence shown here is derived from an EMBL/GenBank/DDBJ whole genome shotgun (WGS) entry which is preliminary data.</text>
</comment>
<dbReference type="Gene3D" id="3.40.50.10320">
    <property type="entry name" value="LmbE-like"/>
    <property type="match status" value="1"/>
</dbReference>
<dbReference type="PANTHER" id="PTHR12993:SF11">
    <property type="entry name" value="N-ACETYLGLUCOSAMINYL-PHOSPHATIDYLINOSITOL DE-N-ACETYLASE"/>
    <property type="match status" value="1"/>
</dbReference>
<dbReference type="SUPFAM" id="SSF52317">
    <property type="entry name" value="Class I glutamine amidotransferase-like"/>
    <property type="match status" value="1"/>
</dbReference>
<keyword evidence="3" id="KW-1185">Reference proteome</keyword>
<accession>A0ABW5TVN9</accession>
<dbReference type="EMBL" id="JBHULV010000050">
    <property type="protein sequence ID" value="MFD2732929.1"/>
    <property type="molecule type" value="Genomic_DNA"/>
</dbReference>
<feature type="chain" id="PRO_5046362294" evidence="1">
    <location>
        <begin position="19"/>
        <end position="813"/>
    </location>
</feature>
<dbReference type="InterPro" id="IPR029062">
    <property type="entry name" value="Class_I_gatase-like"/>
</dbReference>
<gene>
    <name evidence="2" type="ORF">ACFSSE_14560</name>
</gene>
<proteinExistence type="predicted"/>
<evidence type="ECO:0000313" key="3">
    <source>
        <dbReference type="Proteomes" id="UP001597546"/>
    </source>
</evidence>
<keyword evidence="1" id="KW-0732">Signal</keyword>
<sequence length="813" mass="90438">MKLKISLLLLFIPFILKAQTSPQLNSSEILLAIKKLGVTANVLYVAAHPDDENTRLLAYLAKEKQYKTGYLALTRGDGGQNLIGNEQAEDLGLIRTQELLAARRNDGAMQFFTRANDFGYSKTADETLKIWNKDSILADVVYIIRKFKPDVIITRFPPDERAGHGHHAASSILAQEAFSAAANPKMVPEQLKEVEVWQAKRILWNNYNFGGNDNTAETQLKIDVGVYNNLLGRSYGEIAAESRSMHKSQGFGSSKQRGANTEYFSAWQGNLPKNELMEGISSNWTKIKGAEGIDAAIENIATNFKQQEPSKSIPALLSLYQNIKKLSPSALTASKTEEIENIILACSGTWFEAYADNAFNAVNTEYKIRVDMISQMEGVAIKIKDFDKSVNLSPNKLSTINGVKITSKNSQPYWLQKDHEIGRYPIASQNLLNFPDGRAADYINFEVNINGVGLNFERPIVYKYTDQVRGEIYQPLAIAPPVTVNINTKAFVFNNDKPKTISIKLKAFKANAKGNLSVSIPKGWKITPEMVAFNLKNKDEEQTIVFSLGANKDAVNGVLKANVLMDGKTFNEGIRTIDYEHIPTITYFPKAEAKLVKLDLKSTVKNIGYIVGAGDLVPESLKEIGLNVTLLSENDLINGNLNQYDAIIAGVRAYNVNERLKFVQDKLLRYVEDGGVYLVQYNVNRSLVVNNIGPFPFTISRDRVTEEDAKITFANPQSTALNYPNKISAADFDDWIQERGIYFASDAAKEYEKPLLMKDTDERETDGALLIANYGKGKFVYTGLVFFRELPAGVPGAYRLLMNLLAASPTSKQ</sequence>
<dbReference type="Proteomes" id="UP001597546">
    <property type="component" value="Unassembled WGS sequence"/>
</dbReference>
<dbReference type="EC" id="3.5.1.-" evidence="2"/>
<dbReference type="Pfam" id="PF02585">
    <property type="entry name" value="PIG-L"/>
    <property type="match status" value="1"/>
</dbReference>
<dbReference type="InterPro" id="IPR003737">
    <property type="entry name" value="GlcNAc_PI_deacetylase-related"/>
</dbReference>
<evidence type="ECO:0000256" key="1">
    <source>
        <dbReference type="SAM" id="SignalP"/>
    </source>
</evidence>